<dbReference type="STRING" id="1051616.A0A3M9XVL4"/>
<reference evidence="1 2" key="1">
    <citation type="submission" date="2018-10" db="EMBL/GenBank/DDBJ databases">
        <title>Genome sequence of Verticillium nonalfalfae VnAa140.</title>
        <authorList>
            <person name="Stajich J.E."/>
            <person name="Kasson M.T."/>
        </authorList>
    </citation>
    <scope>NUCLEOTIDE SEQUENCE [LARGE SCALE GENOMIC DNA]</scope>
    <source>
        <strain evidence="1 2">VnAa140</strain>
    </source>
</reference>
<protein>
    <recommendedName>
        <fullName evidence="3">NmrA-like domain-containing protein</fullName>
    </recommendedName>
</protein>
<evidence type="ECO:0000313" key="1">
    <source>
        <dbReference type="EMBL" id="RNJ51915.1"/>
    </source>
</evidence>
<dbReference type="Proteomes" id="UP000267145">
    <property type="component" value="Unassembled WGS sequence"/>
</dbReference>
<dbReference type="EMBL" id="RBVV01000447">
    <property type="protein sequence ID" value="RNJ51915.1"/>
    <property type="molecule type" value="Genomic_DNA"/>
</dbReference>
<dbReference type="RefSeq" id="XP_028490073.1">
    <property type="nucleotide sequence ID" value="XM_028640501.1"/>
</dbReference>
<organism evidence="1 2">
    <name type="scientific">Verticillium nonalfalfae</name>
    <dbReference type="NCBI Taxonomy" id="1051616"/>
    <lineage>
        <taxon>Eukaryota</taxon>
        <taxon>Fungi</taxon>
        <taxon>Dikarya</taxon>
        <taxon>Ascomycota</taxon>
        <taxon>Pezizomycotina</taxon>
        <taxon>Sordariomycetes</taxon>
        <taxon>Hypocreomycetidae</taxon>
        <taxon>Glomerellales</taxon>
        <taxon>Plectosphaerellaceae</taxon>
        <taxon>Verticillium</taxon>
    </lineage>
</organism>
<keyword evidence="2" id="KW-1185">Reference proteome</keyword>
<gene>
    <name evidence="1" type="ORF">D7B24_006369</name>
</gene>
<dbReference type="AlphaFoldDB" id="A0A3M9XVL4"/>
<evidence type="ECO:0000313" key="2">
    <source>
        <dbReference type="Proteomes" id="UP000267145"/>
    </source>
</evidence>
<comment type="caution">
    <text evidence="1">The sequence shown here is derived from an EMBL/GenBank/DDBJ whole genome shotgun (WGS) entry which is preliminary data.</text>
</comment>
<proteinExistence type="predicted"/>
<name>A0A3M9XVL4_9PEZI</name>
<accession>A0A3M9XVL4</accession>
<dbReference type="GeneID" id="39610058"/>
<sequence length="200" mass="21567">MRPASSASTMARNVCITAAEGQTGFLIAELLLKHPLPRKVDSVTAFTMDPTSDRVKALDSLGATVSNTAASEVLRTEIEFENISRAEAEKVLRALSESDNMERQSILDYFSLVRKGKISPTAFHDVAGTHPTEPTGFFEMRSGEFKTAKRGNGVTELDKLYSRYVASNEQSSQKWTSLAPLPGSAEAAQSAARSGLLGPL</sequence>
<evidence type="ECO:0008006" key="3">
    <source>
        <dbReference type="Google" id="ProtNLM"/>
    </source>
</evidence>